<keyword evidence="3" id="KW-0808">Transferase</keyword>
<dbReference type="OrthoDB" id="310217at2759"/>
<dbReference type="GO" id="GO:0044773">
    <property type="term" value="P:mitotic DNA damage checkpoint signaling"/>
    <property type="evidence" value="ECO:0007669"/>
    <property type="project" value="TreeGrafter"/>
</dbReference>
<dbReference type="Pfam" id="PF00069">
    <property type="entry name" value="Pkinase"/>
    <property type="match status" value="1"/>
</dbReference>
<keyword evidence="3" id="KW-0418">Kinase</keyword>
<evidence type="ECO:0000313" key="3">
    <source>
        <dbReference type="EMBL" id="KAF2650644.1"/>
    </source>
</evidence>
<evidence type="ECO:0000313" key="4">
    <source>
        <dbReference type="Proteomes" id="UP000799324"/>
    </source>
</evidence>
<dbReference type="PROSITE" id="PS50011">
    <property type="entry name" value="PROTEIN_KINASE_DOM"/>
    <property type="match status" value="1"/>
</dbReference>
<name>A0A6A6SWS1_9PLEO</name>
<accession>A0A6A6SWS1</accession>
<evidence type="ECO:0000259" key="2">
    <source>
        <dbReference type="PROSITE" id="PS50011"/>
    </source>
</evidence>
<dbReference type="InterPro" id="IPR008271">
    <property type="entry name" value="Ser/Thr_kinase_AS"/>
</dbReference>
<dbReference type="GO" id="GO:0004674">
    <property type="term" value="F:protein serine/threonine kinase activity"/>
    <property type="evidence" value="ECO:0007669"/>
    <property type="project" value="TreeGrafter"/>
</dbReference>
<organism evidence="3 4">
    <name type="scientific">Lophiostoma macrostomum CBS 122681</name>
    <dbReference type="NCBI Taxonomy" id="1314788"/>
    <lineage>
        <taxon>Eukaryota</taxon>
        <taxon>Fungi</taxon>
        <taxon>Dikarya</taxon>
        <taxon>Ascomycota</taxon>
        <taxon>Pezizomycotina</taxon>
        <taxon>Dothideomycetes</taxon>
        <taxon>Pleosporomycetidae</taxon>
        <taxon>Pleosporales</taxon>
        <taxon>Lophiostomataceae</taxon>
        <taxon>Lophiostoma</taxon>
    </lineage>
</organism>
<dbReference type="InterPro" id="IPR011009">
    <property type="entry name" value="Kinase-like_dom_sf"/>
</dbReference>
<dbReference type="Proteomes" id="UP000799324">
    <property type="component" value="Unassembled WGS sequence"/>
</dbReference>
<proteinExistence type="predicted"/>
<feature type="region of interest" description="Disordered" evidence="1">
    <location>
        <begin position="77"/>
        <end position="105"/>
    </location>
</feature>
<dbReference type="PANTHER" id="PTHR44167:SF24">
    <property type="entry name" value="SERINE_THREONINE-PROTEIN KINASE CHK2"/>
    <property type="match status" value="1"/>
</dbReference>
<dbReference type="EMBL" id="MU004448">
    <property type="protein sequence ID" value="KAF2650644.1"/>
    <property type="molecule type" value="Genomic_DNA"/>
</dbReference>
<dbReference type="GO" id="GO:0005524">
    <property type="term" value="F:ATP binding"/>
    <property type="evidence" value="ECO:0007669"/>
    <property type="project" value="InterPro"/>
</dbReference>
<evidence type="ECO:0000256" key="1">
    <source>
        <dbReference type="SAM" id="MobiDB-lite"/>
    </source>
</evidence>
<sequence length="480" mass="54669">MGLFKQLRYRLRKTNHDLQLHKLTPLSETPFSSSISSDKSIQIRPKRSSKNFLKHGGRAIGRHIRIKLNLLDPTDLGGEALTLKPPSPPEENAKPTRQPSKKETFDTRYKELRQIAEGGNGIVNLCKDIHTSTLVAVKTIPRSHSTRNRPEPSEVRILRELGEHANIVRLLGCLDSPTDPLEQKIVFEYCSMGDLTDYCGMLEDGIPECFIWSVFRQVGDALAVLHGQGIVHGDLKMSNVLVAPPVPGSSSPYPLLKVADFGTSKTRPQRWVPRAHLGTWDYMPPDSTEVFGPETDMWCLGVILHVLALGVEPIQEVEVEEKDVEKWFYRRWSFVPRGTPNPQDFKLFAYWQACHRYVPLRIDRGRVHACYKTEAYYSNALNWFMMRCLDLDWRKRICAFEVQKSVGKLDGFVRRVFMKGHEDLLDEFDDGRDEKGRLVANLQDAEVVSQLCVAVCDRAVSWRDAGLLEIVEDFQETLGV</sequence>
<dbReference type="InterPro" id="IPR000719">
    <property type="entry name" value="Prot_kinase_dom"/>
</dbReference>
<dbReference type="Gene3D" id="1.10.510.10">
    <property type="entry name" value="Transferase(Phosphotransferase) domain 1"/>
    <property type="match status" value="1"/>
</dbReference>
<dbReference type="PROSITE" id="PS00108">
    <property type="entry name" value="PROTEIN_KINASE_ST"/>
    <property type="match status" value="1"/>
</dbReference>
<gene>
    <name evidence="3" type="ORF">K491DRAFT_125360</name>
</gene>
<dbReference type="CDD" id="cd00180">
    <property type="entry name" value="PKc"/>
    <property type="match status" value="1"/>
</dbReference>
<dbReference type="SMART" id="SM00220">
    <property type="entry name" value="S_TKc"/>
    <property type="match status" value="1"/>
</dbReference>
<reference evidence="3" key="1">
    <citation type="journal article" date="2020" name="Stud. Mycol.">
        <title>101 Dothideomycetes genomes: a test case for predicting lifestyles and emergence of pathogens.</title>
        <authorList>
            <person name="Haridas S."/>
            <person name="Albert R."/>
            <person name="Binder M."/>
            <person name="Bloem J."/>
            <person name="Labutti K."/>
            <person name="Salamov A."/>
            <person name="Andreopoulos B."/>
            <person name="Baker S."/>
            <person name="Barry K."/>
            <person name="Bills G."/>
            <person name="Bluhm B."/>
            <person name="Cannon C."/>
            <person name="Castanera R."/>
            <person name="Culley D."/>
            <person name="Daum C."/>
            <person name="Ezra D."/>
            <person name="Gonzalez J."/>
            <person name="Henrissat B."/>
            <person name="Kuo A."/>
            <person name="Liang C."/>
            <person name="Lipzen A."/>
            <person name="Lutzoni F."/>
            <person name="Magnuson J."/>
            <person name="Mondo S."/>
            <person name="Nolan M."/>
            <person name="Ohm R."/>
            <person name="Pangilinan J."/>
            <person name="Park H.-J."/>
            <person name="Ramirez L."/>
            <person name="Alfaro M."/>
            <person name="Sun H."/>
            <person name="Tritt A."/>
            <person name="Yoshinaga Y."/>
            <person name="Zwiers L.-H."/>
            <person name="Turgeon B."/>
            <person name="Goodwin S."/>
            <person name="Spatafora J."/>
            <person name="Crous P."/>
            <person name="Grigoriev I."/>
        </authorList>
    </citation>
    <scope>NUCLEOTIDE SEQUENCE</scope>
    <source>
        <strain evidence="3">CBS 122681</strain>
    </source>
</reference>
<dbReference type="GO" id="GO:0005634">
    <property type="term" value="C:nucleus"/>
    <property type="evidence" value="ECO:0007669"/>
    <property type="project" value="TreeGrafter"/>
</dbReference>
<dbReference type="SUPFAM" id="SSF56112">
    <property type="entry name" value="Protein kinase-like (PK-like)"/>
    <property type="match status" value="1"/>
</dbReference>
<keyword evidence="4" id="KW-1185">Reference proteome</keyword>
<dbReference type="AlphaFoldDB" id="A0A6A6SWS1"/>
<dbReference type="PANTHER" id="PTHR44167">
    <property type="entry name" value="OVARIAN-SPECIFIC SERINE/THREONINE-PROTEIN KINASE LOK-RELATED"/>
    <property type="match status" value="1"/>
</dbReference>
<feature type="domain" description="Protein kinase" evidence="2">
    <location>
        <begin position="109"/>
        <end position="413"/>
    </location>
</feature>
<protein>
    <submittedName>
        <fullName evidence="3">Kinase-like protein</fullName>
    </submittedName>
</protein>